<evidence type="ECO:0000256" key="1">
    <source>
        <dbReference type="ARBA" id="ARBA00004613"/>
    </source>
</evidence>
<evidence type="ECO:0000259" key="6">
    <source>
        <dbReference type="PROSITE" id="PS50234"/>
    </source>
</evidence>
<dbReference type="EMBL" id="CP095061">
    <property type="protein sequence ID" value="UOQ65592.1"/>
    <property type="molecule type" value="Genomic_DNA"/>
</dbReference>
<dbReference type="SMART" id="SM00327">
    <property type="entry name" value="VWA"/>
    <property type="match status" value="1"/>
</dbReference>
<dbReference type="CDD" id="cd00198">
    <property type="entry name" value="vWFA"/>
    <property type="match status" value="1"/>
</dbReference>
<gene>
    <name evidence="7" type="ORF">MUN86_18925</name>
</gene>
<feature type="compositionally biased region" description="Gly residues" evidence="4">
    <location>
        <begin position="37"/>
        <end position="51"/>
    </location>
</feature>
<accession>A0ABY4G3X2</accession>
<keyword evidence="3 5" id="KW-0732">Signal</keyword>
<comment type="subcellular location">
    <subcellularLocation>
        <location evidence="1">Secreted</location>
    </subcellularLocation>
</comment>
<feature type="region of interest" description="Disordered" evidence="4">
    <location>
        <begin position="21"/>
        <end position="64"/>
    </location>
</feature>
<dbReference type="InterPro" id="IPR056861">
    <property type="entry name" value="HMCN1-like_VWA"/>
</dbReference>
<evidence type="ECO:0000256" key="4">
    <source>
        <dbReference type="SAM" id="MobiDB-lite"/>
    </source>
</evidence>
<keyword evidence="2" id="KW-0964">Secreted</keyword>
<dbReference type="SUPFAM" id="SSF53300">
    <property type="entry name" value="vWA-like"/>
    <property type="match status" value="1"/>
</dbReference>
<evidence type="ECO:0000256" key="5">
    <source>
        <dbReference type="SAM" id="SignalP"/>
    </source>
</evidence>
<keyword evidence="8" id="KW-1185">Reference proteome</keyword>
<protein>
    <submittedName>
        <fullName evidence="7">VWA domain-containing protein</fullName>
    </submittedName>
</protein>
<dbReference type="InterPro" id="IPR052969">
    <property type="entry name" value="Thr-specific_kinase-like"/>
</dbReference>
<dbReference type="PANTHER" id="PTHR47763">
    <property type="entry name" value="ALPHA-PROTEIN KINASE VWKA"/>
    <property type="match status" value="1"/>
</dbReference>
<dbReference type="InterPro" id="IPR036465">
    <property type="entry name" value="vWFA_dom_sf"/>
</dbReference>
<dbReference type="PROSITE" id="PS50234">
    <property type="entry name" value="VWFA"/>
    <property type="match status" value="1"/>
</dbReference>
<feature type="signal peptide" evidence="5">
    <location>
        <begin position="1"/>
        <end position="20"/>
    </location>
</feature>
<dbReference type="PROSITE" id="PS51257">
    <property type="entry name" value="PROKAR_LIPOPROTEIN"/>
    <property type="match status" value="1"/>
</dbReference>
<dbReference type="RefSeq" id="WP_245119598.1">
    <property type="nucleotide sequence ID" value="NZ_CP095061.1"/>
</dbReference>
<dbReference type="Pfam" id="PF25106">
    <property type="entry name" value="VWA_4"/>
    <property type="match status" value="1"/>
</dbReference>
<evidence type="ECO:0000313" key="8">
    <source>
        <dbReference type="Proteomes" id="UP000830401"/>
    </source>
</evidence>
<reference evidence="7" key="1">
    <citation type="submission" date="2022-04" db="EMBL/GenBank/DDBJ databases">
        <title>Hymenobacter sp. isolated from the air.</title>
        <authorList>
            <person name="Won M."/>
            <person name="Lee C.-M."/>
            <person name="Woen H.-Y."/>
            <person name="Kwon S.-W."/>
        </authorList>
    </citation>
    <scope>NUCLEOTIDE SEQUENCE</scope>
    <source>
        <strain evidence="7">5420S-77</strain>
    </source>
</reference>
<feature type="domain" description="VWFA" evidence="6">
    <location>
        <begin position="196"/>
        <end position="388"/>
    </location>
</feature>
<organism evidence="7 8">
    <name type="scientific">Hymenobacter volaticus</name>
    <dbReference type="NCBI Taxonomy" id="2932254"/>
    <lineage>
        <taxon>Bacteria</taxon>
        <taxon>Pseudomonadati</taxon>
        <taxon>Bacteroidota</taxon>
        <taxon>Cytophagia</taxon>
        <taxon>Cytophagales</taxon>
        <taxon>Hymenobacteraceae</taxon>
        <taxon>Hymenobacter</taxon>
    </lineage>
</organism>
<evidence type="ECO:0000256" key="2">
    <source>
        <dbReference type="ARBA" id="ARBA00022525"/>
    </source>
</evidence>
<sequence length="399" mass="42438">MKKLLLSFLLLPLLQGCADADDSSESPSSGYSLTDAGPGGLGGPGGSGGSGSSNNPGGSSQAGVITAGEWNDLRNWGFWLDVLKRPAWTELPAQWQLYSAERYTLTFTDAAGQPLAGARVTVGPNPAATGVTAGVTDRLGRVELFPTLFQPVGSSAALPIQVSYQGRTFTPAPVPATERQATRVVAATPTVATPVDIMFVVDATGSMGDEINYLKTELRDVVTRAEAQVPAADLRLASVFYRDKGDEYVTRALPFTQNVNQLLTFVQAQGPGGGGDFPEAVDEALSVALQQKWSTEARCRLLFLVLDAPPHDEARTRIQELTRAAARQGIRLIPITASGIDTSTEFVMRTLALSTGGTYVFITNHSGIGNTHLEASVGDYQVEYLNNLLVRLITEYSKS</sequence>
<dbReference type="Gene3D" id="3.40.50.410">
    <property type="entry name" value="von Willebrand factor, type A domain"/>
    <property type="match status" value="1"/>
</dbReference>
<evidence type="ECO:0000313" key="7">
    <source>
        <dbReference type="EMBL" id="UOQ65592.1"/>
    </source>
</evidence>
<feature type="chain" id="PRO_5047154282" evidence="5">
    <location>
        <begin position="21"/>
        <end position="399"/>
    </location>
</feature>
<proteinExistence type="predicted"/>
<dbReference type="InterPro" id="IPR002035">
    <property type="entry name" value="VWF_A"/>
</dbReference>
<name>A0ABY4G3X2_9BACT</name>
<evidence type="ECO:0000256" key="3">
    <source>
        <dbReference type="ARBA" id="ARBA00022729"/>
    </source>
</evidence>
<dbReference type="Proteomes" id="UP000830401">
    <property type="component" value="Chromosome"/>
</dbReference>